<protein>
    <submittedName>
        <fullName evidence="2">Hypotheticial protein</fullName>
    </submittedName>
</protein>
<name>C1L4A1_SCHJA</name>
<organism evidence="2">
    <name type="scientific">Schistosoma japonicum</name>
    <name type="common">Blood fluke</name>
    <dbReference type="NCBI Taxonomy" id="6182"/>
    <lineage>
        <taxon>Eukaryota</taxon>
        <taxon>Metazoa</taxon>
        <taxon>Spiralia</taxon>
        <taxon>Lophotrochozoa</taxon>
        <taxon>Platyhelminthes</taxon>
        <taxon>Trematoda</taxon>
        <taxon>Digenea</taxon>
        <taxon>Strigeidida</taxon>
        <taxon>Schistosomatoidea</taxon>
        <taxon>Schistosomatidae</taxon>
        <taxon>Schistosoma</taxon>
    </lineage>
</organism>
<keyword evidence="1" id="KW-0732">Signal</keyword>
<dbReference type="EMBL" id="FN313795">
    <property type="protein sequence ID" value="CAX69529.1"/>
    <property type="molecule type" value="mRNA"/>
</dbReference>
<accession>C1L4A1</accession>
<feature type="signal peptide" evidence="1">
    <location>
        <begin position="1"/>
        <end position="16"/>
    </location>
</feature>
<sequence>MMLFLKILLIFNNLLSYTKLHCQLFFPSLSSPLLLLALHHRSSYMHYSIYIIEVNNILIYVKRFVLDLI</sequence>
<reference evidence="2" key="1">
    <citation type="journal article" date="2009" name="Nature">
        <title>The Schistosoma japonicum genome reveals features of host-parasite interplay.</title>
        <authorList>
            <person name="Liu F."/>
            <person name="Zhou Y."/>
            <person name="Wang Z.Q."/>
            <person name="Lu G."/>
            <person name="Zheng H."/>
            <person name="Brindley P.J."/>
            <person name="McManus D.P."/>
            <person name="Blair D."/>
            <person name="Zhang Q.H."/>
            <person name="Zhong Y."/>
            <person name="Wang S."/>
            <person name="Han Z.G."/>
            <person name="Chen Z."/>
        </authorList>
    </citation>
    <scope>NUCLEOTIDE SEQUENCE</scope>
    <source>
        <strain evidence="2">Anhui</strain>
    </source>
</reference>
<evidence type="ECO:0000256" key="1">
    <source>
        <dbReference type="SAM" id="SignalP"/>
    </source>
</evidence>
<proteinExistence type="evidence at transcript level"/>
<feature type="chain" id="PRO_5002909830" evidence="1">
    <location>
        <begin position="17"/>
        <end position="69"/>
    </location>
</feature>
<evidence type="ECO:0000313" key="2">
    <source>
        <dbReference type="EMBL" id="CAX69529.1"/>
    </source>
</evidence>
<reference evidence="2" key="2">
    <citation type="submission" date="2009-03" db="EMBL/GenBank/DDBJ databases">
        <authorList>
            <person name="Gang L."/>
        </authorList>
    </citation>
    <scope>NUCLEOTIDE SEQUENCE</scope>
    <source>
        <strain evidence="2">Anhui</strain>
    </source>
</reference>
<dbReference type="AlphaFoldDB" id="C1L4A1"/>